<evidence type="ECO:0000256" key="1">
    <source>
        <dbReference type="SAM" id="Coils"/>
    </source>
</evidence>
<sequence>MNYPFSSRSIRNSPRAQINSSRLNQNSADVQVAPNKHFPAINRKQIVTKEEIMVLKSRRNELSEEKKLLKTKIARLQVQTKKIGKLPHVIPNNTSLLEQLQKEYNILENLISSQTQKIRDIKISDNACYISELKEEAIVVHNERLRLQDIQIQMTCEVNKSQEELEDLIRNNSYDVIEKQREKMKKYEEKLAKYKKVNKRLAKKVKVIRRENAQRANLEDAQLEHRKQEILLKIREVRRATKNYEKKLENSKIEHAENVKIIKEKFGLE</sequence>
<name>A0A1J4JVE5_9EUKA</name>
<dbReference type="EMBL" id="MLAK01000839">
    <property type="protein sequence ID" value="OHT03097.1"/>
    <property type="molecule type" value="Genomic_DNA"/>
</dbReference>
<accession>A0A1J4JVE5</accession>
<dbReference type="Proteomes" id="UP000179807">
    <property type="component" value="Unassembled WGS sequence"/>
</dbReference>
<gene>
    <name evidence="3" type="ORF">TRFO_29563</name>
</gene>
<dbReference type="AlphaFoldDB" id="A0A1J4JVE5"/>
<dbReference type="RefSeq" id="XP_068356233.1">
    <property type="nucleotide sequence ID" value="XM_068506852.1"/>
</dbReference>
<evidence type="ECO:0000313" key="4">
    <source>
        <dbReference type="Proteomes" id="UP000179807"/>
    </source>
</evidence>
<comment type="caution">
    <text evidence="3">The sequence shown here is derived from an EMBL/GenBank/DDBJ whole genome shotgun (WGS) entry which is preliminary data.</text>
</comment>
<organism evidence="3 4">
    <name type="scientific">Tritrichomonas foetus</name>
    <dbReference type="NCBI Taxonomy" id="1144522"/>
    <lineage>
        <taxon>Eukaryota</taxon>
        <taxon>Metamonada</taxon>
        <taxon>Parabasalia</taxon>
        <taxon>Tritrichomonadida</taxon>
        <taxon>Tritrichomonadidae</taxon>
        <taxon>Tritrichomonas</taxon>
    </lineage>
</organism>
<protein>
    <submittedName>
        <fullName evidence="3">Uncharacterized protein</fullName>
    </submittedName>
</protein>
<keyword evidence="4" id="KW-1185">Reference proteome</keyword>
<feature type="coiled-coil region" evidence="1">
    <location>
        <begin position="170"/>
        <end position="254"/>
    </location>
</feature>
<keyword evidence="1" id="KW-0175">Coiled coil</keyword>
<proteinExistence type="predicted"/>
<dbReference type="VEuPathDB" id="TrichDB:TRFO_29563"/>
<feature type="coiled-coil region" evidence="1">
    <location>
        <begin position="52"/>
        <end position="117"/>
    </location>
</feature>
<reference evidence="3" key="1">
    <citation type="submission" date="2016-10" db="EMBL/GenBank/DDBJ databases">
        <authorList>
            <person name="Benchimol M."/>
            <person name="Almeida L.G."/>
            <person name="Vasconcelos A.T."/>
            <person name="Perreira-Neves A."/>
            <person name="Rosa I.A."/>
            <person name="Tasca T."/>
            <person name="Bogo M.R."/>
            <person name="de Souza W."/>
        </authorList>
    </citation>
    <scope>NUCLEOTIDE SEQUENCE [LARGE SCALE GENOMIC DNA]</scope>
    <source>
        <strain evidence="3">K</strain>
    </source>
</reference>
<dbReference type="GeneID" id="94841556"/>
<feature type="region of interest" description="Disordered" evidence="2">
    <location>
        <begin position="1"/>
        <end position="25"/>
    </location>
</feature>
<evidence type="ECO:0000313" key="3">
    <source>
        <dbReference type="EMBL" id="OHT03097.1"/>
    </source>
</evidence>
<evidence type="ECO:0000256" key="2">
    <source>
        <dbReference type="SAM" id="MobiDB-lite"/>
    </source>
</evidence>